<dbReference type="EnsemblPlants" id="HORVU.MOREX.r3.1HG0082500.1">
    <property type="protein sequence ID" value="HORVU.MOREX.r3.1HG0082500.1"/>
    <property type="gene ID" value="HORVU.MOREX.r3.1HG0082500"/>
</dbReference>
<evidence type="ECO:0000259" key="6">
    <source>
        <dbReference type="Pfam" id="PF05916"/>
    </source>
</evidence>
<feature type="region of interest" description="Disordered" evidence="5">
    <location>
        <begin position="44"/>
        <end position="78"/>
    </location>
</feature>
<dbReference type="PANTHER" id="PTHR22768">
    <property type="entry name" value="DNA REPLICATION COMPLEX GINS PROTEIN PSF3"/>
    <property type="match status" value="1"/>
</dbReference>
<dbReference type="AlphaFoldDB" id="A0A8I6WYB4"/>
<dbReference type="InterPro" id="IPR010492">
    <property type="entry name" value="GINS_Psf3"/>
</dbReference>
<name>A0A8I6WYB4_HORVV</name>
<proteinExistence type="inferred from homology"/>
<accession>A0A8I6WYB4</accession>
<evidence type="ECO:0000256" key="5">
    <source>
        <dbReference type="SAM" id="MobiDB-lite"/>
    </source>
</evidence>
<dbReference type="GO" id="GO:0000811">
    <property type="term" value="C:GINS complex"/>
    <property type="evidence" value="ECO:0000318"/>
    <property type="project" value="GO_Central"/>
</dbReference>
<evidence type="ECO:0000256" key="3">
    <source>
        <dbReference type="ARBA" id="ARBA00022705"/>
    </source>
</evidence>
<feature type="domain" description="DNA replication complex GINS protein PSF3 N-terminal" evidence="7">
    <location>
        <begin position="89"/>
        <end position="139"/>
    </location>
</feature>
<keyword evidence="9" id="KW-1185">Reference proteome</keyword>
<dbReference type="Gramene" id="HORVU.MOREX.r2.1HG0067660.1">
    <property type="protein sequence ID" value="HORVU.MOREX.r2.1HG0067660.1"/>
    <property type="gene ID" value="HORVU.MOREX.r2.1HG0067660"/>
</dbReference>
<feature type="compositionally biased region" description="Basic residues" evidence="5">
    <location>
        <begin position="55"/>
        <end position="72"/>
    </location>
</feature>
<dbReference type="CDD" id="cd21693">
    <property type="entry name" value="GINS_B_Psf3"/>
    <property type="match status" value="1"/>
</dbReference>
<evidence type="ECO:0000256" key="4">
    <source>
        <dbReference type="ARBA" id="ARBA00023242"/>
    </source>
</evidence>
<dbReference type="Proteomes" id="UP000011116">
    <property type="component" value="Chromosome 1H"/>
</dbReference>
<dbReference type="Pfam" id="PF05916">
    <property type="entry name" value="Sld5"/>
    <property type="match status" value="1"/>
</dbReference>
<dbReference type="InterPro" id="IPR021151">
    <property type="entry name" value="GINS_A"/>
</dbReference>
<protein>
    <recommendedName>
        <fullName evidence="10">GINS subunit domain-containing protein</fullName>
    </recommendedName>
</protein>
<dbReference type="Gene3D" id="1.20.58.2050">
    <property type="match status" value="1"/>
</dbReference>
<evidence type="ECO:0008006" key="10">
    <source>
        <dbReference type="Google" id="ProtNLM"/>
    </source>
</evidence>
<evidence type="ECO:0000256" key="2">
    <source>
        <dbReference type="ARBA" id="ARBA00006343"/>
    </source>
</evidence>
<gene>
    <name evidence="8" type="primary">LOC123448893</name>
</gene>
<reference evidence="8" key="2">
    <citation type="submission" date="2020-10" db="EMBL/GenBank/DDBJ databases">
        <authorList>
            <person name="Scholz U."/>
            <person name="Mascher M."/>
            <person name="Fiebig A."/>
        </authorList>
    </citation>
    <scope>NUCLEOTIDE SEQUENCE [LARGE SCALE GENOMIC DNA]</scope>
    <source>
        <strain evidence="8">cv. Morex</strain>
    </source>
</reference>
<reference evidence="9" key="1">
    <citation type="journal article" date="2012" name="Nature">
        <title>A physical, genetic and functional sequence assembly of the barley genome.</title>
        <authorList>
            <consortium name="The International Barley Genome Sequencing Consortium"/>
            <person name="Mayer K.F."/>
            <person name="Waugh R."/>
            <person name="Brown J.W."/>
            <person name="Schulman A."/>
            <person name="Langridge P."/>
            <person name="Platzer M."/>
            <person name="Fincher G.B."/>
            <person name="Muehlbauer G.J."/>
            <person name="Sato K."/>
            <person name="Close T.J."/>
            <person name="Wise R.P."/>
            <person name="Stein N."/>
        </authorList>
    </citation>
    <scope>NUCLEOTIDE SEQUENCE [LARGE SCALE GENOMIC DNA]</scope>
    <source>
        <strain evidence="9">cv. Morex</strain>
    </source>
</reference>
<dbReference type="GO" id="GO:0006260">
    <property type="term" value="P:DNA replication"/>
    <property type="evidence" value="ECO:0007669"/>
    <property type="project" value="UniProtKB-KW"/>
</dbReference>
<dbReference type="CDD" id="cd11713">
    <property type="entry name" value="GINS_A_psf3"/>
    <property type="match status" value="1"/>
</dbReference>
<dbReference type="RefSeq" id="XP_044981867.1">
    <property type="nucleotide sequence ID" value="XM_045125932.1"/>
</dbReference>
<dbReference type="Pfam" id="PF22466">
    <property type="entry name" value="PSF3_N"/>
    <property type="match status" value="1"/>
</dbReference>
<keyword evidence="4" id="KW-0539">Nucleus</keyword>
<comment type="similarity">
    <text evidence="2">Belongs to the GINS3/PSF3 family.</text>
</comment>
<dbReference type="InterPro" id="IPR055221">
    <property type="entry name" value="PSF3_N"/>
</dbReference>
<organism evidence="8 9">
    <name type="scientific">Hordeum vulgare subsp. vulgare</name>
    <name type="common">Domesticated barley</name>
    <dbReference type="NCBI Taxonomy" id="112509"/>
    <lineage>
        <taxon>Eukaryota</taxon>
        <taxon>Viridiplantae</taxon>
        <taxon>Streptophyta</taxon>
        <taxon>Embryophyta</taxon>
        <taxon>Tracheophyta</taxon>
        <taxon>Spermatophyta</taxon>
        <taxon>Magnoliopsida</taxon>
        <taxon>Liliopsida</taxon>
        <taxon>Poales</taxon>
        <taxon>Poaceae</taxon>
        <taxon>BOP clade</taxon>
        <taxon>Pooideae</taxon>
        <taxon>Triticodae</taxon>
        <taxon>Triticeae</taxon>
        <taxon>Hordeinae</taxon>
        <taxon>Hordeum</taxon>
    </lineage>
</organism>
<dbReference type="PANTHER" id="PTHR22768:SF1">
    <property type="entry name" value="GINS SUBUNIT DOMAIN-CONTAINING PROTEIN"/>
    <property type="match status" value="1"/>
</dbReference>
<dbReference type="SUPFAM" id="SSF160059">
    <property type="entry name" value="PriA/YqbF domain"/>
    <property type="match status" value="1"/>
</dbReference>
<dbReference type="KEGG" id="hvg:123448893"/>
<dbReference type="SUPFAM" id="SSF158573">
    <property type="entry name" value="GINS helical bundle-like"/>
    <property type="match status" value="1"/>
</dbReference>
<comment type="subcellular location">
    <subcellularLocation>
        <location evidence="1">Nucleus</location>
    </subcellularLocation>
</comment>
<keyword evidence="3" id="KW-0235">DNA replication</keyword>
<dbReference type="Gramene" id="HORVU.MOREX.r3.1HG0082500.1">
    <property type="protein sequence ID" value="HORVU.MOREX.r3.1HG0082500.1"/>
    <property type="gene ID" value="HORVU.MOREX.r3.1HG0082500"/>
</dbReference>
<evidence type="ECO:0000313" key="9">
    <source>
        <dbReference type="Proteomes" id="UP000011116"/>
    </source>
</evidence>
<dbReference type="GeneID" id="123448893"/>
<evidence type="ECO:0000259" key="7">
    <source>
        <dbReference type="Pfam" id="PF22466"/>
    </source>
</evidence>
<dbReference type="OrthoDB" id="10251744at2759"/>
<evidence type="ECO:0000256" key="1">
    <source>
        <dbReference type="ARBA" id="ARBA00004123"/>
    </source>
</evidence>
<evidence type="ECO:0000313" key="8">
    <source>
        <dbReference type="EnsemblPlants" id="HORVU.MOREX.r3.1HG0082500.1"/>
    </source>
</evidence>
<dbReference type="SMR" id="A0A8I6WYB4"/>
<reference evidence="8" key="3">
    <citation type="submission" date="2022-01" db="UniProtKB">
        <authorList>
            <consortium name="EnsemblPlants"/>
        </authorList>
    </citation>
    <scope>IDENTIFICATION</scope>
    <source>
        <strain evidence="8">subsp. vulgare</strain>
    </source>
</reference>
<feature type="domain" description="GINS subunit" evidence="6">
    <location>
        <begin position="155"/>
        <end position="250"/>
    </location>
</feature>
<dbReference type="InterPro" id="IPR036224">
    <property type="entry name" value="GINS_bundle-like_dom_sf"/>
</dbReference>
<dbReference type="InterPro" id="IPR038437">
    <property type="entry name" value="GINS_Psf3_sf"/>
</dbReference>
<sequence length="278" mass="31219">MDIVGEERTVPVPEVRHSLGERMNMVRVPEAPWAGLFDPLRLARAPPKNRGEARGKRRAAAAGSRPRRRRRVENKQQRSVPLGEMPCYYDVNDILMEEELISVVFQVTANGVGMLDPGAERNTVEKGAKVDLPFWLAHGMLSLEQAVSINVPPCFTQKTRKEIQADAACVDLRVRCPYFYELGCKIVPLVGDKSIGQFLRYAFTSRYKEILSKAHSSSTMTVPKFATRLTKEEAQVFESARESMSSFRKWRVGGARLQKASILGRKRKTKLPDGPSTS</sequence>